<feature type="compositionally biased region" description="Basic and acidic residues" evidence="1">
    <location>
        <begin position="405"/>
        <end position="424"/>
    </location>
</feature>
<evidence type="ECO:0000313" key="2">
    <source>
        <dbReference type="EMBL" id="KAF2850977.1"/>
    </source>
</evidence>
<feature type="region of interest" description="Disordered" evidence="1">
    <location>
        <begin position="258"/>
        <end position="369"/>
    </location>
</feature>
<proteinExistence type="predicted"/>
<evidence type="ECO:0000313" key="3">
    <source>
        <dbReference type="Proteomes" id="UP000799423"/>
    </source>
</evidence>
<protein>
    <submittedName>
        <fullName evidence="2">Uncharacterized protein</fullName>
    </submittedName>
</protein>
<reference evidence="2" key="1">
    <citation type="submission" date="2020-01" db="EMBL/GenBank/DDBJ databases">
        <authorList>
            <consortium name="DOE Joint Genome Institute"/>
            <person name="Haridas S."/>
            <person name="Albert R."/>
            <person name="Binder M."/>
            <person name="Bloem J."/>
            <person name="Labutti K."/>
            <person name="Salamov A."/>
            <person name="Andreopoulos B."/>
            <person name="Baker S.E."/>
            <person name="Barry K."/>
            <person name="Bills G."/>
            <person name="Bluhm B.H."/>
            <person name="Cannon C."/>
            <person name="Castanera R."/>
            <person name="Culley D.E."/>
            <person name="Daum C."/>
            <person name="Ezra D."/>
            <person name="Gonzalez J.B."/>
            <person name="Henrissat B."/>
            <person name="Kuo A."/>
            <person name="Liang C."/>
            <person name="Lipzen A."/>
            <person name="Lutzoni F."/>
            <person name="Magnuson J."/>
            <person name="Mondo S."/>
            <person name="Nolan M."/>
            <person name="Ohm R."/>
            <person name="Pangilinan J."/>
            <person name="Park H.-J."/>
            <person name="Ramirez L."/>
            <person name="Alfaro M."/>
            <person name="Sun H."/>
            <person name="Tritt A."/>
            <person name="Yoshinaga Y."/>
            <person name="Zwiers L.-H."/>
            <person name="Turgeon B.G."/>
            <person name="Goodwin S.B."/>
            <person name="Spatafora J.W."/>
            <person name="Crous P.W."/>
            <person name="Grigoriev I.V."/>
        </authorList>
    </citation>
    <scope>NUCLEOTIDE SEQUENCE</scope>
    <source>
        <strain evidence="2">IPT5</strain>
    </source>
</reference>
<organism evidence="2 3">
    <name type="scientific">Plenodomus tracheiphilus IPT5</name>
    <dbReference type="NCBI Taxonomy" id="1408161"/>
    <lineage>
        <taxon>Eukaryota</taxon>
        <taxon>Fungi</taxon>
        <taxon>Dikarya</taxon>
        <taxon>Ascomycota</taxon>
        <taxon>Pezizomycotina</taxon>
        <taxon>Dothideomycetes</taxon>
        <taxon>Pleosporomycetidae</taxon>
        <taxon>Pleosporales</taxon>
        <taxon>Pleosporineae</taxon>
        <taxon>Leptosphaeriaceae</taxon>
        <taxon>Plenodomus</taxon>
    </lineage>
</organism>
<feature type="region of interest" description="Disordered" evidence="1">
    <location>
        <begin position="194"/>
        <end position="213"/>
    </location>
</feature>
<feature type="compositionally biased region" description="Polar residues" evidence="1">
    <location>
        <begin position="276"/>
        <end position="291"/>
    </location>
</feature>
<name>A0A6A7B887_9PLEO</name>
<accession>A0A6A7B887</accession>
<dbReference type="OrthoDB" id="3800349at2759"/>
<dbReference type="EMBL" id="MU006304">
    <property type="protein sequence ID" value="KAF2850977.1"/>
    <property type="molecule type" value="Genomic_DNA"/>
</dbReference>
<dbReference type="Proteomes" id="UP000799423">
    <property type="component" value="Unassembled WGS sequence"/>
</dbReference>
<feature type="compositionally biased region" description="Polar residues" evidence="1">
    <location>
        <begin position="157"/>
        <end position="169"/>
    </location>
</feature>
<dbReference type="AlphaFoldDB" id="A0A6A7B887"/>
<evidence type="ECO:0000256" key="1">
    <source>
        <dbReference type="SAM" id="MobiDB-lite"/>
    </source>
</evidence>
<sequence>MSVLAFKALSYGAEQIPDKFFEKIPGGFFTPQESKDIKQGRKDRKDSKDRERRRSEERSDRRGSHRDRTLPADYSDHSAYDDNTDYEREREQRKTERRRAKSAGRSSSRSLSRGRNNRRSRDLDGEYSDSRDMAQPEQGAPYFPPPPTSEYKPYNPQEYSSPPAQNAYQPSPAIPAYGYSPQVNYFSNFRSRGATLSSTPEHPTPVNSCPPLLMNRPASSTSFFQFFPPPLLRTLSRGTPVSAAFSPSYEPPLAALLQQPHTNSPKPAAAQAYPPRQSSGQREAARSTASRYTPGPGYAPSPVNAALPPPPVGTHSPPYSPYNPSDYPRGNAGYAGNTYPSPPPFERQRSNSQPPYIPDGNAPYQTYIPPSADQQVTTVYDLPPSRRGSTRPRREHRHRAVSADSHSRSSKDHRRDSSRMSKVRDRFDGMDMREKGLAATVGGAAAGAIGGRTIAEKRSNFILQAEASGAPLLDPGLGLDRAVLEVIPGGRVAKTPELPVAMVVVAAVDCELEVAA</sequence>
<feature type="region of interest" description="Disordered" evidence="1">
    <location>
        <begin position="23"/>
        <end position="175"/>
    </location>
</feature>
<feature type="compositionally biased region" description="Basic residues" evidence="1">
    <location>
        <begin position="388"/>
        <end position="400"/>
    </location>
</feature>
<feature type="compositionally biased region" description="Basic and acidic residues" evidence="1">
    <location>
        <begin position="119"/>
        <end position="134"/>
    </location>
</feature>
<feature type="region of interest" description="Disordered" evidence="1">
    <location>
        <begin position="381"/>
        <end position="424"/>
    </location>
</feature>
<feature type="compositionally biased region" description="Basic and acidic residues" evidence="1">
    <location>
        <begin position="33"/>
        <end position="94"/>
    </location>
</feature>
<feature type="compositionally biased region" description="Low complexity" evidence="1">
    <location>
        <begin position="103"/>
        <end position="114"/>
    </location>
</feature>
<gene>
    <name evidence="2" type="ORF">T440DRAFT_517863</name>
</gene>
<feature type="compositionally biased region" description="Polar residues" evidence="1">
    <location>
        <begin position="194"/>
        <end position="207"/>
    </location>
</feature>
<keyword evidence="3" id="KW-1185">Reference proteome</keyword>